<reference evidence="2" key="1">
    <citation type="submission" date="2022-11" db="UniProtKB">
        <authorList>
            <consortium name="WormBaseParasite"/>
        </authorList>
    </citation>
    <scope>IDENTIFICATION</scope>
</reference>
<sequence>MGIGANWVYVNLAYADLVYDNLAKTIWRVDQFGCMYVVVSRLAKAVGILSRNGRKVDKEKAASLALWAALDGSWILRQDRTSKILGSAKVLELKNLAGLSAGGADEVAAFEVEADVNGTEVEVAAVVEVVEVTLEERS</sequence>
<evidence type="ECO:0000313" key="2">
    <source>
        <dbReference type="WBParaSite" id="nRc.2.0.1.t24430-RA"/>
    </source>
</evidence>
<dbReference type="Proteomes" id="UP000887565">
    <property type="component" value="Unplaced"/>
</dbReference>
<protein>
    <submittedName>
        <fullName evidence="2">Uncharacterized protein</fullName>
    </submittedName>
</protein>
<name>A0A915JF43_ROMCU</name>
<proteinExistence type="predicted"/>
<dbReference type="WBParaSite" id="nRc.2.0.1.t24430-RA">
    <property type="protein sequence ID" value="nRc.2.0.1.t24430-RA"/>
    <property type="gene ID" value="nRc.2.0.1.g24430"/>
</dbReference>
<dbReference type="AlphaFoldDB" id="A0A915JF43"/>
<keyword evidence="1" id="KW-1185">Reference proteome</keyword>
<evidence type="ECO:0000313" key="1">
    <source>
        <dbReference type="Proteomes" id="UP000887565"/>
    </source>
</evidence>
<accession>A0A915JF43</accession>
<organism evidence="1 2">
    <name type="scientific">Romanomermis culicivorax</name>
    <name type="common">Nematode worm</name>
    <dbReference type="NCBI Taxonomy" id="13658"/>
    <lineage>
        <taxon>Eukaryota</taxon>
        <taxon>Metazoa</taxon>
        <taxon>Ecdysozoa</taxon>
        <taxon>Nematoda</taxon>
        <taxon>Enoplea</taxon>
        <taxon>Dorylaimia</taxon>
        <taxon>Mermithida</taxon>
        <taxon>Mermithoidea</taxon>
        <taxon>Mermithidae</taxon>
        <taxon>Romanomermis</taxon>
    </lineage>
</organism>